<keyword evidence="7 8" id="KW-0472">Membrane</keyword>
<comment type="caution">
    <text evidence="9">The sequence shown here is derived from an EMBL/GenBank/DDBJ whole genome shotgun (WGS) entry which is preliminary data.</text>
</comment>
<dbReference type="GO" id="GO:0005886">
    <property type="term" value="C:plasma membrane"/>
    <property type="evidence" value="ECO:0007669"/>
    <property type="project" value="UniProtKB-SubCell"/>
</dbReference>
<keyword evidence="4" id="KW-0133">Cell shape</keyword>
<evidence type="ECO:0000256" key="2">
    <source>
        <dbReference type="ARBA" id="ARBA00022475"/>
    </source>
</evidence>
<evidence type="ECO:0000313" key="10">
    <source>
        <dbReference type="Proteomes" id="UP000622533"/>
    </source>
</evidence>
<keyword evidence="2" id="KW-1003">Cell membrane</keyword>
<proteinExistence type="predicted"/>
<evidence type="ECO:0000256" key="4">
    <source>
        <dbReference type="ARBA" id="ARBA00022960"/>
    </source>
</evidence>
<organism evidence="9 10">
    <name type="scientific">Desmonostoc muscorum LEGE 12446</name>
    <dbReference type="NCBI Taxonomy" id="1828758"/>
    <lineage>
        <taxon>Bacteria</taxon>
        <taxon>Bacillati</taxon>
        <taxon>Cyanobacteriota</taxon>
        <taxon>Cyanophyceae</taxon>
        <taxon>Nostocales</taxon>
        <taxon>Nostocaceae</taxon>
        <taxon>Desmonostoc</taxon>
    </lineage>
</organism>
<feature type="transmembrane region" description="Helical" evidence="8">
    <location>
        <begin position="282"/>
        <end position="303"/>
    </location>
</feature>
<evidence type="ECO:0000256" key="3">
    <source>
        <dbReference type="ARBA" id="ARBA00022692"/>
    </source>
</evidence>
<evidence type="ECO:0000256" key="8">
    <source>
        <dbReference type="SAM" id="Phobius"/>
    </source>
</evidence>
<feature type="transmembrane region" description="Helical" evidence="8">
    <location>
        <begin position="393"/>
        <end position="413"/>
    </location>
</feature>
<keyword evidence="5" id="KW-0573">Peptidoglycan synthesis</keyword>
<feature type="transmembrane region" description="Helical" evidence="8">
    <location>
        <begin position="20"/>
        <end position="38"/>
    </location>
</feature>
<feature type="transmembrane region" description="Helical" evidence="8">
    <location>
        <begin position="240"/>
        <end position="260"/>
    </location>
</feature>
<dbReference type="GO" id="GO:0008360">
    <property type="term" value="P:regulation of cell shape"/>
    <property type="evidence" value="ECO:0007669"/>
    <property type="project" value="UniProtKB-KW"/>
</dbReference>
<feature type="transmembrane region" description="Helical" evidence="8">
    <location>
        <begin position="171"/>
        <end position="191"/>
    </location>
</feature>
<evidence type="ECO:0000313" key="9">
    <source>
        <dbReference type="EMBL" id="MBE9023552.1"/>
    </source>
</evidence>
<comment type="subcellular location">
    <subcellularLocation>
        <location evidence="1">Cell membrane</location>
        <topology evidence="1">Multi-pass membrane protein</topology>
    </subcellularLocation>
</comment>
<evidence type="ECO:0000256" key="5">
    <source>
        <dbReference type="ARBA" id="ARBA00022984"/>
    </source>
</evidence>
<keyword evidence="10" id="KW-1185">Reference proteome</keyword>
<keyword evidence="6 8" id="KW-1133">Transmembrane helix</keyword>
<dbReference type="Proteomes" id="UP000622533">
    <property type="component" value="Unassembled WGS sequence"/>
</dbReference>
<feature type="transmembrane region" description="Helical" evidence="8">
    <location>
        <begin position="368"/>
        <end position="386"/>
    </location>
</feature>
<keyword evidence="3 8" id="KW-0812">Transmembrane</keyword>
<accession>A0A8J7D0S1</accession>
<reference evidence="9" key="1">
    <citation type="submission" date="2020-10" db="EMBL/GenBank/DDBJ databases">
        <authorList>
            <person name="Castelo-Branco R."/>
            <person name="Eusebio N."/>
            <person name="Adriana R."/>
            <person name="Vieira A."/>
            <person name="Brugerolle De Fraissinette N."/>
            <person name="Rezende De Castro R."/>
            <person name="Schneider M.P."/>
            <person name="Vasconcelos V."/>
            <person name="Leao P.N."/>
        </authorList>
    </citation>
    <scope>NUCLEOTIDE SEQUENCE</scope>
    <source>
        <strain evidence="9">LEGE 12446</strain>
    </source>
</reference>
<feature type="transmembrane region" description="Helical" evidence="8">
    <location>
        <begin position="142"/>
        <end position="164"/>
    </location>
</feature>
<dbReference type="PANTHER" id="PTHR43486:SF1">
    <property type="entry name" value="LIPID II FLIPPASE MURJ-RELATED"/>
    <property type="match status" value="1"/>
</dbReference>
<dbReference type="AlphaFoldDB" id="A0A8J7D0S1"/>
<dbReference type="EMBL" id="JADEXS010000171">
    <property type="protein sequence ID" value="MBE9023552.1"/>
    <property type="molecule type" value="Genomic_DNA"/>
</dbReference>
<feature type="transmembrane region" description="Helical" evidence="8">
    <location>
        <begin position="419"/>
        <end position="440"/>
    </location>
</feature>
<feature type="transmembrane region" description="Helical" evidence="8">
    <location>
        <begin position="99"/>
        <end position="122"/>
    </location>
</feature>
<dbReference type="InterPro" id="IPR004268">
    <property type="entry name" value="MurJ"/>
</dbReference>
<dbReference type="Pfam" id="PF03023">
    <property type="entry name" value="MurJ"/>
    <property type="match status" value="1"/>
</dbReference>
<dbReference type="PRINTS" id="PR01806">
    <property type="entry name" value="VIRFACTRMVIN"/>
</dbReference>
<feature type="transmembrane region" description="Helical" evidence="8">
    <location>
        <begin position="324"/>
        <end position="348"/>
    </location>
</feature>
<gene>
    <name evidence="9" type="ORF">IQ276_14275</name>
</gene>
<sequence>MQSLVDYWKKLTSGSINRQIFGAAMIVGLLTALVKVAAVGKELVVAQRFGTGDDIDAFLIALLIPSFIINVVAGSFNTALIPTYMQVREHEGTKAAQKLFCGATISGLGLLVITTILMVVLAPLYLPRIAAGFSSEKLDLTFHLLCAIAPFILLSGIIVIWGAVLNAGERFALAAFSPIITPTVTVVLLLTLQSWGIFALAAGLVCGAVLEIVILGIGLHRQGASWLPKWYGFDTNLHQVVRQYFPMIAGGLLMCSTNLVDQSMAAMLLPGSVAALNYGNKVIAFPMSLATTALSTAVIPYFSKMIAANHWTETHRTLKRYIQIIFVTTTLLSAFLFIFSESIVRILFQRGSFTATDTHLVAQIQNCFALQIPFHVAGILVVRLISAMQANHILMWASAYNLINNIVLNYLFIHYFGVTGIALSTACVSALAFLFLLYFANKKLKKNSATLVT</sequence>
<dbReference type="GO" id="GO:0009252">
    <property type="term" value="P:peptidoglycan biosynthetic process"/>
    <property type="evidence" value="ECO:0007669"/>
    <property type="project" value="UniProtKB-KW"/>
</dbReference>
<evidence type="ECO:0000256" key="7">
    <source>
        <dbReference type="ARBA" id="ARBA00023136"/>
    </source>
</evidence>
<evidence type="ECO:0000256" key="6">
    <source>
        <dbReference type="ARBA" id="ARBA00022989"/>
    </source>
</evidence>
<protein>
    <submittedName>
        <fullName evidence="9">Polysaccharide biosynthesis C-terminal domain-containing protein</fullName>
    </submittedName>
</protein>
<name>A0A8J7D0S1_DESMC</name>
<feature type="transmembrane region" description="Helical" evidence="8">
    <location>
        <begin position="197"/>
        <end position="219"/>
    </location>
</feature>
<dbReference type="PANTHER" id="PTHR43486">
    <property type="entry name" value="LIPID II FLIPPASE MURJ-RELATED"/>
    <property type="match status" value="1"/>
</dbReference>
<feature type="transmembrane region" description="Helical" evidence="8">
    <location>
        <begin position="58"/>
        <end position="79"/>
    </location>
</feature>
<evidence type="ECO:0000256" key="1">
    <source>
        <dbReference type="ARBA" id="ARBA00004651"/>
    </source>
</evidence>
<dbReference type="RefSeq" id="WP_193917273.1">
    <property type="nucleotide sequence ID" value="NZ_JADEXS020000001.1"/>
</dbReference>